<name>A0A2R4WSU9_9HYPH</name>
<dbReference type="AlphaFoldDB" id="A0A2R4WSU9"/>
<protein>
    <submittedName>
        <fullName evidence="1">Uncharacterized protein</fullName>
    </submittedName>
</protein>
<dbReference type="Proteomes" id="UP000244755">
    <property type="component" value="Chromosome 1"/>
</dbReference>
<dbReference type="KEGG" id="mee:DA075_00335"/>
<reference evidence="1 2" key="1">
    <citation type="submission" date="2018-04" db="EMBL/GenBank/DDBJ databases">
        <title>Methylobacterium sp. PR1016A genome.</title>
        <authorList>
            <person name="Park W."/>
        </authorList>
    </citation>
    <scope>NUCLEOTIDE SEQUENCE [LARGE SCALE GENOMIC DNA]</scope>
    <source>
        <strain evidence="1 2">PR1016A</strain>
    </source>
</reference>
<keyword evidence="2" id="KW-1185">Reference proteome</keyword>
<accession>A0A2R4WSU9</accession>
<sequence length="60" mass="6539">MSPTRDPDASSRRRALAAILFLIVLVAGGVWLADALRRESAREDCLASGRRDCGDVQRTP</sequence>
<proteinExistence type="predicted"/>
<dbReference type="RefSeq" id="WP_099956312.1">
    <property type="nucleotide sequence ID" value="NZ_CP028843.1"/>
</dbReference>
<dbReference type="OrthoDB" id="8254787at2"/>
<organism evidence="1 2">
    <name type="scientific">Methylobacterium currus</name>
    <dbReference type="NCBI Taxonomy" id="2051553"/>
    <lineage>
        <taxon>Bacteria</taxon>
        <taxon>Pseudomonadati</taxon>
        <taxon>Pseudomonadota</taxon>
        <taxon>Alphaproteobacteria</taxon>
        <taxon>Hyphomicrobiales</taxon>
        <taxon>Methylobacteriaceae</taxon>
        <taxon>Methylobacterium</taxon>
    </lineage>
</organism>
<evidence type="ECO:0000313" key="1">
    <source>
        <dbReference type="EMBL" id="AWB24588.1"/>
    </source>
</evidence>
<dbReference type="EMBL" id="CP028843">
    <property type="protein sequence ID" value="AWB24588.1"/>
    <property type="molecule type" value="Genomic_DNA"/>
</dbReference>
<gene>
    <name evidence="1" type="ORF">DA075_00335</name>
</gene>
<evidence type="ECO:0000313" key="2">
    <source>
        <dbReference type="Proteomes" id="UP000244755"/>
    </source>
</evidence>